<dbReference type="Gene3D" id="3.40.50.2300">
    <property type="match status" value="2"/>
</dbReference>
<dbReference type="GO" id="GO:0000976">
    <property type="term" value="F:transcription cis-regulatory region binding"/>
    <property type="evidence" value="ECO:0007669"/>
    <property type="project" value="TreeGrafter"/>
</dbReference>
<dbReference type="InterPro" id="IPR000843">
    <property type="entry name" value="HTH_LacI"/>
</dbReference>
<sequence>MKKDKVTIQDVARLAGVSMMTVSRVISRKSGVKDTTRRKIQDAIDSLHYQPNISARSLAGSKSYFLGLIYDNPNAAYLSQFLAGTLHHCNRNGYNLIISSFESDGHGHYQIDRTLINRARIDGIIIPPPLCDCVEILTSLKDAGIPMVRVAPQSQPDYSPFVCMDDRRAAGEITEYLINQGHRRVGFIQGHPDHGASKLRYEGMKQALEKHNIPLPDSYIQQGYFSYKSGFACAERLLGLDDPPTAIFASNDDMAAAAISVAHKAGLSVPDDISVVGFDDLPLASTIWPRLTTIRQPIMAMAEKAADFLIYPDNQETGDHILDYKLIIRESVAPPKQLT</sequence>
<gene>
    <name evidence="5" type="ORF">MNBD_ALPHA01-1996</name>
</gene>
<dbReference type="SUPFAM" id="SSF47413">
    <property type="entry name" value="lambda repressor-like DNA-binding domains"/>
    <property type="match status" value="1"/>
</dbReference>
<dbReference type="InterPro" id="IPR046335">
    <property type="entry name" value="LacI/GalR-like_sensor"/>
</dbReference>
<feature type="domain" description="HTH lacI-type" evidence="4">
    <location>
        <begin position="6"/>
        <end position="60"/>
    </location>
</feature>
<dbReference type="PRINTS" id="PR00036">
    <property type="entry name" value="HTHLACI"/>
</dbReference>
<protein>
    <recommendedName>
        <fullName evidence="4">HTH lacI-type domain-containing protein</fullName>
    </recommendedName>
</protein>
<evidence type="ECO:0000256" key="3">
    <source>
        <dbReference type="ARBA" id="ARBA00023163"/>
    </source>
</evidence>
<dbReference type="PROSITE" id="PS00356">
    <property type="entry name" value="HTH_LACI_1"/>
    <property type="match status" value="1"/>
</dbReference>
<dbReference type="SMART" id="SM00354">
    <property type="entry name" value="HTH_LACI"/>
    <property type="match status" value="1"/>
</dbReference>
<dbReference type="PROSITE" id="PS50932">
    <property type="entry name" value="HTH_LACI_2"/>
    <property type="match status" value="1"/>
</dbReference>
<evidence type="ECO:0000256" key="2">
    <source>
        <dbReference type="ARBA" id="ARBA00023125"/>
    </source>
</evidence>
<dbReference type="AlphaFoldDB" id="A0A3B0T5R8"/>
<dbReference type="Pfam" id="PF13377">
    <property type="entry name" value="Peripla_BP_3"/>
    <property type="match status" value="1"/>
</dbReference>
<dbReference type="SUPFAM" id="SSF53822">
    <property type="entry name" value="Periplasmic binding protein-like I"/>
    <property type="match status" value="1"/>
</dbReference>
<dbReference type="EMBL" id="UOEJ01000159">
    <property type="protein sequence ID" value="VAW02276.1"/>
    <property type="molecule type" value="Genomic_DNA"/>
</dbReference>
<dbReference type="CDD" id="cd01545">
    <property type="entry name" value="PBP1_SalR"/>
    <property type="match status" value="1"/>
</dbReference>
<dbReference type="PANTHER" id="PTHR30146">
    <property type="entry name" value="LACI-RELATED TRANSCRIPTIONAL REPRESSOR"/>
    <property type="match status" value="1"/>
</dbReference>
<evidence type="ECO:0000313" key="5">
    <source>
        <dbReference type="EMBL" id="VAW02276.1"/>
    </source>
</evidence>
<dbReference type="InterPro" id="IPR010982">
    <property type="entry name" value="Lambda_DNA-bd_dom_sf"/>
</dbReference>
<keyword evidence="3" id="KW-0804">Transcription</keyword>
<accession>A0A3B0T5R8</accession>
<dbReference type="CDD" id="cd01392">
    <property type="entry name" value="HTH_LacI"/>
    <property type="match status" value="1"/>
</dbReference>
<evidence type="ECO:0000259" key="4">
    <source>
        <dbReference type="PROSITE" id="PS50932"/>
    </source>
</evidence>
<dbReference type="GO" id="GO:0003700">
    <property type="term" value="F:DNA-binding transcription factor activity"/>
    <property type="evidence" value="ECO:0007669"/>
    <property type="project" value="TreeGrafter"/>
</dbReference>
<dbReference type="InterPro" id="IPR028082">
    <property type="entry name" value="Peripla_BP_I"/>
</dbReference>
<organism evidence="5">
    <name type="scientific">hydrothermal vent metagenome</name>
    <dbReference type="NCBI Taxonomy" id="652676"/>
    <lineage>
        <taxon>unclassified sequences</taxon>
        <taxon>metagenomes</taxon>
        <taxon>ecological metagenomes</taxon>
    </lineage>
</organism>
<proteinExistence type="predicted"/>
<keyword evidence="2" id="KW-0238">DNA-binding</keyword>
<dbReference type="Pfam" id="PF00356">
    <property type="entry name" value="LacI"/>
    <property type="match status" value="1"/>
</dbReference>
<keyword evidence="1" id="KW-0805">Transcription regulation</keyword>
<name>A0A3B0T5R8_9ZZZZ</name>
<dbReference type="Gene3D" id="1.10.260.40">
    <property type="entry name" value="lambda repressor-like DNA-binding domains"/>
    <property type="match status" value="1"/>
</dbReference>
<dbReference type="PANTHER" id="PTHR30146:SF153">
    <property type="entry name" value="LACTOSE OPERON REPRESSOR"/>
    <property type="match status" value="1"/>
</dbReference>
<evidence type="ECO:0000256" key="1">
    <source>
        <dbReference type="ARBA" id="ARBA00023015"/>
    </source>
</evidence>
<reference evidence="5" key="1">
    <citation type="submission" date="2018-06" db="EMBL/GenBank/DDBJ databases">
        <authorList>
            <person name="Zhirakovskaya E."/>
        </authorList>
    </citation>
    <scope>NUCLEOTIDE SEQUENCE</scope>
</reference>